<dbReference type="AlphaFoldDB" id="A0A516PZ45"/>
<dbReference type="KEGG" id="mik:FOE78_11460"/>
<evidence type="ECO:0000313" key="4">
    <source>
        <dbReference type="EMBL" id="QDP96438.1"/>
    </source>
</evidence>
<dbReference type="Proteomes" id="UP000319263">
    <property type="component" value="Chromosome"/>
</dbReference>
<keyword evidence="5" id="KW-1185">Reference proteome</keyword>
<reference evidence="4 5" key="1">
    <citation type="submission" date="2019-07" db="EMBL/GenBank/DDBJ databases">
        <title>Microlunatus dokdonensis sp. nov. isolated from the rhizospheric soil of the wild plant Elymus tsukushiensis.</title>
        <authorList>
            <person name="Ghim S.-Y."/>
            <person name="Hwang Y.-J."/>
            <person name="Son J.-S."/>
            <person name="Shin J.-H."/>
        </authorList>
    </citation>
    <scope>NUCLEOTIDE SEQUENCE [LARGE SCALE GENOMIC DNA]</scope>
    <source>
        <strain evidence="4 5">KUDC0627</strain>
    </source>
</reference>
<evidence type="ECO:0000259" key="2">
    <source>
        <dbReference type="Pfam" id="PF25837"/>
    </source>
</evidence>
<gene>
    <name evidence="4" type="ORF">FOE78_11460</name>
</gene>
<keyword evidence="1" id="KW-0472">Membrane</keyword>
<evidence type="ECO:0000313" key="5">
    <source>
        <dbReference type="Proteomes" id="UP000319263"/>
    </source>
</evidence>
<keyword evidence="1" id="KW-1133">Transmembrane helix</keyword>
<dbReference type="OrthoDB" id="931854at2"/>
<dbReference type="Pfam" id="PF25837">
    <property type="entry name" value="Apionate_lact_N"/>
    <property type="match status" value="1"/>
</dbReference>
<dbReference type="Pfam" id="PF25838">
    <property type="entry name" value="Apionate_lact_M"/>
    <property type="match status" value="1"/>
</dbReference>
<dbReference type="RefSeq" id="WP_143986404.1">
    <property type="nucleotide sequence ID" value="NZ_CP041692.1"/>
</dbReference>
<feature type="domain" description="D-apionate lactonase N-terminal" evidence="2">
    <location>
        <begin position="20"/>
        <end position="236"/>
    </location>
</feature>
<evidence type="ECO:0000256" key="1">
    <source>
        <dbReference type="SAM" id="Phobius"/>
    </source>
</evidence>
<dbReference type="EMBL" id="CP041692">
    <property type="protein sequence ID" value="QDP96438.1"/>
    <property type="molecule type" value="Genomic_DNA"/>
</dbReference>
<dbReference type="InterPro" id="IPR058788">
    <property type="entry name" value="ApnL_N"/>
</dbReference>
<feature type="domain" description="D-apionate lactonase TIM barrel" evidence="3">
    <location>
        <begin position="277"/>
        <end position="528"/>
    </location>
</feature>
<evidence type="ECO:0000259" key="3">
    <source>
        <dbReference type="Pfam" id="PF25838"/>
    </source>
</evidence>
<sequence>MIGNPKINIGPVGEDLSRLWRDDQPADRPVSCGQWQLALRGSELADLRFSGRTVLRAIRFVIRDHDWRTADDGSVSVASAGDNTLVLNVRSRFGRRDVMDWTLTATFEEATLRVHAAATALVPFRRNRIGLIMLQQPSQAGSALEIIHPDDTTTETQFPSQVAPHQPARDVTGYRWQAAGIDCSAQFAGDVFEMEDQRNWTDASYKTYSTPLDQPFPVDLPAGARVEQALQLHCTATGAVEESADRLLIMPTTTTLPTLQLGACTAPTVPTVAGMPVLVEIPADEPRWRDVLRRAAAEADDGTLDIRIVAAEASQIRPVVEELARNPAMAGVARIGVYSRATSLSDAPLIEELRGALNDQGQAVELVGGTRAHFTELNRHVEEFDDLLGALTFSVTPQMHDRSRAQVLESLPVQRIVAEQAVRLAGDRGVHIGPVTLRPRFNAVASTPFVPDDHETADDGYGPQTVPEATDPRQDSIALAGWTIASIAALAIPGVLSLTLYETAGPRGIRRDDGSLTPAGQVIDWLSRAGVLQDPMGLQLITGRCGVIAQQYEAGVQFVIGNLTAEQAVINIGDARARLVDHLGPASQTMITDGVELRIDGYGSVRVIIDRPIME</sequence>
<organism evidence="4 5">
    <name type="scientific">Microlunatus elymi</name>
    <dbReference type="NCBI Taxonomy" id="2596828"/>
    <lineage>
        <taxon>Bacteria</taxon>
        <taxon>Bacillati</taxon>
        <taxon>Actinomycetota</taxon>
        <taxon>Actinomycetes</taxon>
        <taxon>Propionibacteriales</taxon>
        <taxon>Propionibacteriaceae</taxon>
        <taxon>Microlunatus</taxon>
    </lineage>
</organism>
<feature type="transmembrane region" description="Helical" evidence="1">
    <location>
        <begin position="479"/>
        <end position="501"/>
    </location>
</feature>
<accession>A0A516PZ45</accession>
<name>A0A516PZ45_9ACTN</name>
<proteinExistence type="predicted"/>
<protein>
    <submittedName>
        <fullName evidence="4">Uncharacterized protein</fullName>
    </submittedName>
</protein>
<dbReference type="InterPro" id="IPR058787">
    <property type="entry name" value="ApnL_M"/>
</dbReference>
<keyword evidence="1" id="KW-0812">Transmembrane</keyword>